<proteinExistence type="inferred from homology"/>
<feature type="transmembrane region" description="Helical" evidence="2">
    <location>
        <begin position="193"/>
        <end position="212"/>
    </location>
</feature>
<organismHost>
    <name type="scientific">Phacochoerus aethiopicus</name>
    <name type="common">Warthog</name>
    <dbReference type="NCBI Taxonomy" id="85517"/>
</organismHost>
<dbReference type="EMBL" id="MN641876">
    <property type="protein sequence ID" value="QII88721.1"/>
    <property type="molecule type" value="Genomic_DNA"/>
</dbReference>
<keyword evidence="2" id="KW-0812">Transmembrane</keyword>
<evidence type="ECO:0000256" key="1">
    <source>
        <dbReference type="ARBA" id="ARBA00005608"/>
    </source>
</evidence>
<organismHost>
    <name type="scientific">Ornithodoros moubata</name>
    <name type="common">Soft tick</name>
    <name type="synonym">Argasid tick</name>
    <dbReference type="NCBI Taxonomy" id="6938"/>
</organismHost>
<organismHost>
    <name type="scientific">Potamochoerus larvatus</name>
    <name type="common">Bushpig</name>
    <dbReference type="NCBI Taxonomy" id="273792"/>
</organismHost>
<dbReference type="InterPro" id="IPR004858">
    <property type="entry name" value="MGF_505"/>
</dbReference>
<feature type="transmembrane region" description="Helical" evidence="2">
    <location>
        <begin position="320"/>
        <end position="338"/>
    </location>
</feature>
<protein>
    <submittedName>
        <fullName evidence="3">p505_10R</fullName>
    </submittedName>
</protein>
<name>A0A6G7KTK1_ASF</name>
<dbReference type="Pfam" id="PF03158">
    <property type="entry name" value="DUF249"/>
    <property type="match status" value="1"/>
</dbReference>
<evidence type="ECO:0000313" key="3">
    <source>
        <dbReference type="EMBL" id="QII88721.1"/>
    </source>
</evidence>
<comment type="similarity">
    <text evidence="1">Belongs to the asfivirus MGF 505 family.</text>
</comment>
<feature type="transmembrane region" description="Helical" evidence="2">
    <location>
        <begin position="157"/>
        <end position="181"/>
    </location>
</feature>
<gene>
    <name evidence="3" type="primary">505_10R</name>
</gene>
<evidence type="ECO:0000256" key="2">
    <source>
        <dbReference type="SAM" id="Phobius"/>
    </source>
</evidence>
<organismHost>
    <name type="scientific">Ornithodoros</name>
    <name type="common">relapsing fever ticks</name>
    <dbReference type="NCBI Taxonomy" id="6937"/>
</organismHost>
<organismHost>
    <name type="scientific">Sus scrofa</name>
    <name type="common">Pig</name>
    <dbReference type="NCBI Taxonomy" id="9823"/>
</organismHost>
<keyword evidence="2" id="KW-1133">Transmembrane helix</keyword>
<accession>A0A6G7KTK1</accession>
<reference evidence="3" key="1">
    <citation type="submission" date="2019-11" db="EMBL/GenBank/DDBJ databases">
        <authorList>
            <person name="Ndlovu S.S."/>
            <person name="Carulei O."/>
        </authorList>
    </citation>
    <scope>NUCLEOTIDE SEQUENCE [LARGE SCALE GENOMIC DNA]</scope>
    <source>
        <strain evidence="3">RSA_W1_1999</strain>
    </source>
</reference>
<organismHost>
    <name type="scientific">Phacochoerus africanus</name>
    <name type="common">Warthog</name>
    <dbReference type="NCBI Taxonomy" id="41426"/>
</organismHost>
<organism evidence="3">
    <name type="scientific">African swine fever virus</name>
    <name type="common">ASFV</name>
    <dbReference type="NCBI Taxonomy" id="10497"/>
    <lineage>
        <taxon>Viruses</taxon>
        <taxon>Varidnaviria</taxon>
        <taxon>Bamfordvirae</taxon>
        <taxon>Nucleocytoviricota</taxon>
        <taxon>Pokkesviricetes</taxon>
        <taxon>Asfuvirales</taxon>
        <taxon>Asfarviridae</taxon>
        <taxon>Asfivirus</taxon>
        <taxon>Asfivirus haemorrhagiae</taxon>
    </lineage>
</organism>
<keyword evidence="2" id="KW-0472">Membrane</keyword>
<sequence length="550" mass="64087">MFSLQELCRKNIYILPYPLGMHVLQQLRLYWKGHGSLQRIGDVHVLLQQDLFFSINEALRMAGEEGNNAVLQLLLLWEGNLHYAIIRALQGDRYDLIHIYYVQIGDCHKILPLFQDPQIFAKCHVLCISCIIRCLLQHAVQHDMLSILQKHREQIRLHLALSQILFVLACHVRTNVIITWIGYSLHIHHLQTIFVVAFAHTNLSLYVLRYVLLMHKVYTEAAYIQLPNLLSYHLRTAAAGGLLIFMLQTIQHGGYVDTTVLSAAIRYKHTKIVAHFIHQVPRTTVTKLLLYAVQARAPKKTLYLLLSSLYYSVHTITKQLVHNVVIYSSTLVVQLLLMRRKNKLYLLHAVLPRLVQYSTYTDIVQFMCVFSVCPERVFKMAARESTTFLFAMFSKAAWGNHPQTLFHHLKQLPHTMQSQSGKDLIIYTIHYIYLYSIMLVPEEEKNIFILPKFYANHIAVYRFIQVCVDYYALHVHARFTTLILQCFAIAVQKNYPTIANIVDVYVRFLFYRGDISEEEIHAAYSLQDAVFYVHLQWLQHVLFLIRVSLN</sequence>